<organism evidence="1 2">
    <name type="scientific">Streptomyces gibsoniae</name>
    <dbReference type="NCBI Taxonomy" id="3075529"/>
    <lineage>
        <taxon>Bacteria</taxon>
        <taxon>Bacillati</taxon>
        <taxon>Actinomycetota</taxon>
        <taxon>Actinomycetes</taxon>
        <taxon>Kitasatosporales</taxon>
        <taxon>Streptomycetaceae</taxon>
        <taxon>Streptomyces</taxon>
    </lineage>
</organism>
<accession>A0ABU2U1J2</accession>
<gene>
    <name evidence="1" type="ORF">RM764_29285</name>
</gene>
<proteinExistence type="predicted"/>
<dbReference type="InterPro" id="IPR045775">
    <property type="entry name" value="DUF6207"/>
</dbReference>
<reference evidence="2" key="1">
    <citation type="submission" date="2023-07" db="EMBL/GenBank/DDBJ databases">
        <title>30 novel species of actinomycetes from the DSMZ collection.</title>
        <authorList>
            <person name="Nouioui I."/>
        </authorList>
    </citation>
    <scope>NUCLEOTIDE SEQUENCE [LARGE SCALE GENOMIC DNA]</scope>
    <source>
        <strain evidence="2">DSM 41699</strain>
    </source>
</reference>
<evidence type="ECO:0000313" key="1">
    <source>
        <dbReference type="EMBL" id="MDT0467053.1"/>
    </source>
</evidence>
<dbReference type="Pfam" id="PF19711">
    <property type="entry name" value="DUF6207"/>
    <property type="match status" value="1"/>
</dbReference>
<dbReference type="RefSeq" id="WP_311698516.1">
    <property type="nucleotide sequence ID" value="NZ_JAVREY010000047.1"/>
</dbReference>
<evidence type="ECO:0000313" key="2">
    <source>
        <dbReference type="Proteomes" id="UP001183809"/>
    </source>
</evidence>
<comment type="caution">
    <text evidence="1">The sequence shown here is derived from an EMBL/GenBank/DDBJ whole genome shotgun (WGS) entry which is preliminary data.</text>
</comment>
<dbReference type="Proteomes" id="UP001183809">
    <property type="component" value="Unassembled WGS sequence"/>
</dbReference>
<dbReference type="EMBL" id="JAVREY010000047">
    <property type="protein sequence ID" value="MDT0467053.1"/>
    <property type="molecule type" value="Genomic_DNA"/>
</dbReference>
<protein>
    <submittedName>
        <fullName evidence="1">DUF6207 family protein</fullName>
    </submittedName>
</protein>
<name>A0ABU2U1J2_9ACTN</name>
<sequence length="226" mass="24799">MRQINDAHVARPGLAAVEAADDETAFAVQELLAARWGIAPADRRTHEPGVRLRCFLDLGQVRVGGLCGVSTLPRTLFRWALAPSTPYRAAVLLYHFTDVESWDSIVASGEIQARWPRDPDDMPEIPRTVHLSISPDPASLPGKFSALPIRIAVEGPDIEAHQWVPWSWGHLPPRAAETLTSARFGGDPDAWYVVERSLPAAEWVEAVDLVARVPLWPSAAREAVIA</sequence>
<keyword evidence="2" id="KW-1185">Reference proteome</keyword>